<name>A0A1X1ZSF1_MYCNO</name>
<dbReference type="SUPFAM" id="SSF52540">
    <property type="entry name" value="P-loop containing nucleoside triphosphate hydrolases"/>
    <property type="match status" value="1"/>
</dbReference>
<evidence type="ECO:0000313" key="1">
    <source>
        <dbReference type="EMBL" id="ORW26212.1"/>
    </source>
</evidence>
<dbReference type="Gene3D" id="3.40.50.300">
    <property type="entry name" value="P-loop containing nucleotide triphosphate hydrolases"/>
    <property type="match status" value="1"/>
</dbReference>
<protein>
    <recommendedName>
        <fullName evidence="3">Thymidylate kinase</fullName>
    </recommendedName>
</protein>
<proteinExistence type="predicted"/>
<reference evidence="1 2" key="1">
    <citation type="submission" date="2016-01" db="EMBL/GenBank/DDBJ databases">
        <title>The new phylogeny of the genus Mycobacterium.</title>
        <authorList>
            <person name="Tarcisio F."/>
            <person name="Conor M."/>
            <person name="Antonella G."/>
            <person name="Elisabetta G."/>
            <person name="Giulia F.S."/>
            <person name="Sara T."/>
            <person name="Anna F."/>
            <person name="Clotilde B."/>
            <person name="Roberto B."/>
            <person name="Veronica D.S."/>
            <person name="Fabio R."/>
            <person name="Monica P."/>
            <person name="Olivier J."/>
            <person name="Enrico T."/>
            <person name="Nicola S."/>
        </authorList>
    </citation>
    <scope>NUCLEOTIDE SEQUENCE [LARGE SCALE GENOMIC DNA]</scope>
    <source>
        <strain evidence="1 2">DSM 44164</strain>
    </source>
</reference>
<comment type="caution">
    <text evidence="1">The sequence shown here is derived from an EMBL/GenBank/DDBJ whole genome shotgun (WGS) entry which is preliminary data.</text>
</comment>
<dbReference type="AlphaFoldDB" id="A0A1X1ZSF1"/>
<keyword evidence="2" id="KW-1185">Reference proteome</keyword>
<gene>
    <name evidence="1" type="ORF">AWC18_01395</name>
</gene>
<accession>A0A1X1ZSF1</accession>
<organism evidence="1 2">
    <name type="scientific">Mycolicibacter nonchromogenicus</name>
    <name type="common">Mycobacterium nonchromogenicum</name>
    <dbReference type="NCBI Taxonomy" id="1782"/>
    <lineage>
        <taxon>Bacteria</taxon>
        <taxon>Bacillati</taxon>
        <taxon>Actinomycetota</taxon>
        <taxon>Actinomycetes</taxon>
        <taxon>Mycobacteriales</taxon>
        <taxon>Mycobacteriaceae</taxon>
        <taxon>Mycolicibacter</taxon>
    </lineage>
</organism>
<dbReference type="STRING" id="1782.AWC18_01395"/>
<sequence length="218" mass="24570">MRHRDEHRPIVVAVEGYDGAGKTTLTRGLREAFESRGLSAIEVGRGAANSNAAISTLTDLIKLSDGGEVPLDPSADVFVRLARTHERIKLILETSAELIILDRFVAYDLSRLDEQIRDSHKELFDLALKRFQLDLTIFLNAPFDLLWNRVLSRGVATMSAKEKRGIDHNRIGYDSLIATMAWWSKSRRVLELDCTTDINNVLNRSLDEIDALRLQNKA</sequence>
<evidence type="ECO:0000313" key="2">
    <source>
        <dbReference type="Proteomes" id="UP000193108"/>
    </source>
</evidence>
<evidence type="ECO:0008006" key="3">
    <source>
        <dbReference type="Google" id="ProtNLM"/>
    </source>
</evidence>
<dbReference type="EMBL" id="LQPI01000004">
    <property type="protein sequence ID" value="ORW26212.1"/>
    <property type="molecule type" value="Genomic_DNA"/>
</dbReference>
<dbReference type="InterPro" id="IPR027417">
    <property type="entry name" value="P-loop_NTPase"/>
</dbReference>
<dbReference type="RefSeq" id="WP_085136935.1">
    <property type="nucleotide sequence ID" value="NZ_LQPI01000004.1"/>
</dbReference>
<dbReference type="Proteomes" id="UP000193108">
    <property type="component" value="Unassembled WGS sequence"/>
</dbReference>